<dbReference type="InParanoid" id="A0A061AAB1"/>
<dbReference type="GO" id="GO:0005737">
    <property type="term" value="C:cytoplasm"/>
    <property type="evidence" value="ECO:0007669"/>
    <property type="project" value="UniProtKB-SubCell"/>
</dbReference>
<keyword evidence="3 7" id="KW-0456">Lyase</keyword>
<dbReference type="InterPro" id="IPR002915">
    <property type="entry name" value="DeoC/FbaB/LacD_aldolase"/>
</dbReference>
<dbReference type="CDD" id="cd00959">
    <property type="entry name" value="DeoC"/>
    <property type="match status" value="1"/>
</dbReference>
<evidence type="ECO:0000256" key="4">
    <source>
        <dbReference type="ARBA" id="ARBA00023270"/>
    </source>
</evidence>
<dbReference type="STRING" id="35623.Aocu_07670"/>
<feature type="active site" description="Proton donor/acceptor" evidence="7">
    <location>
        <position position="180"/>
    </location>
</feature>
<evidence type="ECO:0000256" key="3">
    <source>
        <dbReference type="ARBA" id="ARBA00023239"/>
    </source>
</evidence>
<dbReference type="GO" id="GO:0016052">
    <property type="term" value="P:carbohydrate catabolic process"/>
    <property type="evidence" value="ECO:0007669"/>
    <property type="project" value="TreeGrafter"/>
</dbReference>
<dbReference type="EMBL" id="LK028559">
    <property type="protein sequence ID" value="CDR30840.1"/>
    <property type="molecule type" value="Genomic_DNA"/>
</dbReference>
<name>A0A061AAB1_9MOLU</name>
<evidence type="ECO:0000256" key="5">
    <source>
        <dbReference type="ARBA" id="ARBA00048791"/>
    </source>
</evidence>
<evidence type="ECO:0000256" key="6">
    <source>
        <dbReference type="ARBA" id="ARBA00056337"/>
    </source>
</evidence>
<dbReference type="InterPro" id="IPR011343">
    <property type="entry name" value="DeoC"/>
</dbReference>
<dbReference type="PIRSF" id="PIRSF001357">
    <property type="entry name" value="DeoC"/>
    <property type="match status" value="1"/>
</dbReference>
<dbReference type="NCBIfam" id="TIGR00126">
    <property type="entry name" value="deoC"/>
    <property type="match status" value="1"/>
</dbReference>
<dbReference type="HOGENOM" id="CLU_053595_0_2_14"/>
<keyword evidence="4 7" id="KW-0704">Schiff base</keyword>
<evidence type="ECO:0000256" key="1">
    <source>
        <dbReference type="ARBA" id="ARBA00010936"/>
    </source>
</evidence>
<dbReference type="GO" id="GO:0004139">
    <property type="term" value="F:deoxyribose-phosphate aldolase activity"/>
    <property type="evidence" value="ECO:0007669"/>
    <property type="project" value="UniProtKB-UniRule"/>
</dbReference>
<dbReference type="GO" id="GO:0006018">
    <property type="term" value="P:2-deoxyribose 1-phosphate catabolic process"/>
    <property type="evidence" value="ECO:0007669"/>
    <property type="project" value="UniProtKB-UniRule"/>
</dbReference>
<dbReference type="Gene3D" id="3.20.20.70">
    <property type="entry name" value="Aldolase class I"/>
    <property type="match status" value="1"/>
</dbReference>
<dbReference type="RefSeq" id="WP_045749337.1">
    <property type="nucleotide sequence ID" value="NZ_FUZK01000001.1"/>
</dbReference>
<dbReference type="InterPro" id="IPR028581">
    <property type="entry name" value="DeoC_typeI"/>
</dbReference>
<gene>
    <name evidence="7 8" type="primary">deoC</name>
    <name evidence="8" type="ORF">Aocu_07670</name>
</gene>
<evidence type="ECO:0000256" key="2">
    <source>
        <dbReference type="ARBA" id="ARBA00022490"/>
    </source>
</evidence>
<dbReference type="FunCoup" id="A0A061AAB1">
    <property type="interactions" value="181"/>
</dbReference>
<comment type="pathway">
    <text evidence="7">Carbohydrate degradation; 2-deoxy-D-ribose 1-phosphate degradation; D-glyceraldehyde 3-phosphate and acetaldehyde from 2-deoxy-alpha-D-ribose 1-phosphate: step 2/2.</text>
</comment>
<dbReference type="Pfam" id="PF01791">
    <property type="entry name" value="DeoC"/>
    <property type="match status" value="1"/>
</dbReference>
<protein>
    <recommendedName>
        <fullName evidence="7">Deoxyribose-phosphate aldolase</fullName>
        <shortName evidence="7">DERA</shortName>
        <ecNumber evidence="7">4.1.2.4</ecNumber>
    </recommendedName>
    <alternativeName>
        <fullName evidence="7">2-deoxy-D-ribose 5-phosphate aldolase</fullName>
    </alternativeName>
    <alternativeName>
        <fullName evidence="7">Phosphodeoxyriboaldolase</fullName>
        <shortName evidence="7">Deoxyriboaldolase</shortName>
    </alternativeName>
</protein>
<dbReference type="SMART" id="SM01133">
    <property type="entry name" value="DeoC"/>
    <property type="match status" value="1"/>
</dbReference>
<comment type="subcellular location">
    <subcellularLocation>
        <location evidence="7">Cytoplasm</location>
    </subcellularLocation>
</comment>
<evidence type="ECO:0000313" key="8">
    <source>
        <dbReference type="EMBL" id="CDR30840.1"/>
    </source>
</evidence>
<feature type="active site" description="Proton donor/acceptor" evidence="7">
    <location>
        <position position="89"/>
    </location>
</feature>
<dbReference type="OrthoDB" id="9778711at2"/>
<keyword evidence="9" id="KW-1185">Reference proteome</keyword>
<dbReference type="InterPro" id="IPR013785">
    <property type="entry name" value="Aldolase_TIM"/>
</dbReference>
<dbReference type="PATRIC" id="fig|35623.3.peg.767"/>
<dbReference type="EC" id="4.1.2.4" evidence="7"/>
<dbReference type="Proteomes" id="UP000032434">
    <property type="component" value="Chromosome 1"/>
</dbReference>
<dbReference type="HAMAP" id="MF_00114">
    <property type="entry name" value="DeoC_type1"/>
    <property type="match status" value="1"/>
</dbReference>
<dbReference type="PANTHER" id="PTHR10889:SF1">
    <property type="entry name" value="DEOXYRIBOSE-PHOSPHATE ALDOLASE"/>
    <property type="match status" value="1"/>
</dbReference>
<sequence>MALNSFIDHTKLGPTVSLEQIDELINEAIQYEFKTVCVSPIWVKYAKERLKDTKVLVCTVIGFPHGTHVSKVKAYETKEAVKDGADEIDMVINVAAVKARDRKALVKDIKSVVKAAEGRVVKVIIETAYLDTKEIIYISKIAIKSGATFVKTSTGYANRGASVEDVITIRKAIGETGLIKASGGIRTEQDAYRMMYKGANRLGTSAGVAILKGDKTNGNTSY</sequence>
<dbReference type="UniPathway" id="UPA00002">
    <property type="reaction ID" value="UER00468"/>
</dbReference>
<dbReference type="PANTHER" id="PTHR10889">
    <property type="entry name" value="DEOXYRIBOSE-PHOSPHATE ALDOLASE"/>
    <property type="match status" value="1"/>
</dbReference>
<organism evidence="8 9">
    <name type="scientific">Acholeplasma oculi</name>
    <dbReference type="NCBI Taxonomy" id="35623"/>
    <lineage>
        <taxon>Bacteria</taxon>
        <taxon>Bacillati</taxon>
        <taxon>Mycoplasmatota</taxon>
        <taxon>Mollicutes</taxon>
        <taxon>Acholeplasmatales</taxon>
        <taxon>Acholeplasmataceae</taxon>
        <taxon>Acholeplasma</taxon>
    </lineage>
</organism>
<dbReference type="SUPFAM" id="SSF51569">
    <property type="entry name" value="Aldolase"/>
    <property type="match status" value="1"/>
</dbReference>
<reference evidence="9" key="1">
    <citation type="submission" date="2014-05" db="EMBL/GenBank/DDBJ databases">
        <authorList>
            <person name="Kube M."/>
        </authorList>
    </citation>
    <scope>NUCLEOTIDE SEQUENCE [LARGE SCALE GENOMIC DNA]</scope>
</reference>
<dbReference type="KEGG" id="aoc:Aocu_07670"/>
<feature type="active site" description="Schiff-base intermediate with acetaldehyde" evidence="7">
    <location>
        <position position="151"/>
    </location>
</feature>
<keyword evidence="2 7" id="KW-0963">Cytoplasm</keyword>
<evidence type="ECO:0000313" key="9">
    <source>
        <dbReference type="Proteomes" id="UP000032434"/>
    </source>
</evidence>
<proteinExistence type="inferred from homology"/>
<comment type="function">
    <text evidence="6 7">Catalyzes a reversible aldol reaction between acetaldehyde and D-glyceraldehyde 3-phosphate to generate 2-deoxy-D-ribose 5-phosphate.</text>
</comment>
<evidence type="ECO:0000256" key="7">
    <source>
        <dbReference type="HAMAP-Rule" id="MF_00114"/>
    </source>
</evidence>
<dbReference type="AlphaFoldDB" id="A0A061AAB1"/>
<comment type="similarity">
    <text evidence="1 7">Belongs to the DeoC/FbaB aldolase family. DeoC type 1 subfamily.</text>
</comment>
<dbReference type="GO" id="GO:0009264">
    <property type="term" value="P:deoxyribonucleotide catabolic process"/>
    <property type="evidence" value="ECO:0007669"/>
    <property type="project" value="UniProtKB-UniRule"/>
</dbReference>
<dbReference type="FunFam" id="3.20.20.70:FF:000044">
    <property type="entry name" value="Deoxyribose-phosphate aldolase"/>
    <property type="match status" value="1"/>
</dbReference>
<comment type="catalytic activity">
    <reaction evidence="5 7">
        <text>2-deoxy-D-ribose 5-phosphate = D-glyceraldehyde 3-phosphate + acetaldehyde</text>
        <dbReference type="Rhea" id="RHEA:12821"/>
        <dbReference type="ChEBI" id="CHEBI:15343"/>
        <dbReference type="ChEBI" id="CHEBI:59776"/>
        <dbReference type="ChEBI" id="CHEBI:62877"/>
        <dbReference type="EC" id="4.1.2.4"/>
    </reaction>
</comment>
<accession>A0A061AAB1</accession>